<sequence>MIFFPTALEMSAGTDCRTIVIFEVLCKIFKEMLSAVFYGVILLLPGLVLSFYGIVSVFIYILAIFYNHLRDLQWDTFPWTP</sequence>
<keyword evidence="1" id="KW-0472">Membrane</keyword>
<organism evidence="2">
    <name type="scientific">Anguilla anguilla</name>
    <name type="common">European freshwater eel</name>
    <name type="synonym">Muraena anguilla</name>
    <dbReference type="NCBI Taxonomy" id="7936"/>
    <lineage>
        <taxon>Eukaryota</taxon>
        <taxon>Metazoa</taxon>
        <taxon>Chordata</taxon>
        <taxon>Craniata</taxon>
        <taxon>Vertebrata</taxon>
        <taxon>Euteleostomi</taxon>
        <taxon>Actinopterygii</taxon>
        <taxon>Neopterygii</taxon>
        <taxon>Teleostei</taxon>
        <taxon>Anguilliformes</taxon>
        <taxon>Anguillidae</taxon>
        <taxon>Anguilla</taxon>
    </lineage>
</organism>
<accession>A0A0E9XVH2</accession>
<dbReference type="AlphaFoldDB" id="A0A0E9XVH2"/>
<reference evidence="2" key="1">
    <citation type="submission" date="2014-11" db="EMBL/GenBank/DDBJ databases">
        <authorList>
            <person name="Amaro Gonzalez C."/>
        </authorList>
    </citation>
    <scope>NUCLEOTIDE SEQUENCE</scope>
</reference>
<protein>
    <submittedName>
        <fullName evidence="2">Uncharacterized protein</fullName>
    </submittedName>
</protein>
<name>A0A0E9XVH2_ANGAN</name>
<proteinExistence type="predicted"/>
<evidence type="ECO:0000256" key="1">
    <source>
        <dbReference type="SAM" id="Phobius"/>
    </source>
</evidence>
<reference evidence="2" key="2">
    <citation type="journal article" date="2015" name="Fish Shellfish Immunol.">
        <title>Early steps in the European eel (Anguilla anguilla)-Vibrio vulnificus interaction in the gills: Role of the RtxA13 toxin.</title>
        <authorList>
            <person name="Callol A."/>
            <person name="Pajuelo D."/>
            <person name="Ebbesson L."/>
            <person name="Teles M."/>
            <person name="MacKenzie S."/>
            <person name="Amaro C."/>
        </authorList>
    </citation>
    <scope>NUCLEOTIDE SEQUENCE</scope>
</reference>
<feature type="transmembrane region" description="Helical" evidence="1">
    <location>
        <begin position="35"/>
        <end position="66"/>
    </location>
</feature>
<keyword evidence="1" id="KW-0812">Transmembrane</keyword>
<dbReference type="EMBL" id="GBXM01001908">
    <property type="protein sequence ID" value="JAI06670.1"/>
    <property type="molecule type" value="Transcribed_RNA"/>
</dbReference>
<keyword evidence="1" id="KW-1133">Transmembrane helix</keyword>
<evidence type="ECO:0000313" key="2">
    <source>
        <dbReference type="EMBL" id="JAI06670.1"/>
    </source>
</evidence>